<name>A0A0F9BPX6_9ZZZZ</name>
<proteinExistence type="predicted"/>
<keyword evidence="1" id="KW-0812">Transmembrane</keyword>
<organism evidence="2">
    <name type="scientific">marine sediment metagenome</name>
    <dbReference type="NCBI Taxonomy" id="412755"/>
    <lineage>
        <taxon>unclassified sequences</taxon>
        <taxon>metagenomes</taxon>
        <taxon>ecological metagenomes</taxon>
    </lineage>
</organism>
<protein>
    <submittedName>
        <fullName evidence="2">Uncharacterized protein</fullName>
    </submittedName>
</protein>
<keyword evidence="1" id="KW-0472">Membrane</keyword>
<keyword evidence="1" id="KW-1133">Transmembrane helix</keyword>
<evidence type="ECO:0000313" key="2">
    <source>
        <dbReference type="EMBL" id="KKK86411.1"/>
    </source>
</evidence>
<reference evidence="2" key="1">
    <citation type="journal article" date="2015" name="Nature">
        <title>Complex archaea that bridge the gap between prokaryotes and eukaryotes.</title>
        <authorList>
            <person name="Spang A."/>
            <person name="Saw J.H."/>
            <person name="Jorgensen S.L."/>
            <person name="Zaremba-Niedzwiedzka K."/>
            <person name="Martijn J."/>
            <person name="Lind A.E."/>
            <person name="van Eijk R."/>
            <person name="Schleper C."/>
            <person name="Guy L."/>
            <person name="Ettema T.J."/>
        </authorList>
    </citation>
    <scope>NUCLEOTIDE SEQUENCE</scope>
</reference>
<gene>
    <name evidence="2" type="ORF">LCGC14_2763530</name>
</gene>
<sequence length="126" mass="14616">MIERINCEKYLLNWKKKAEFAYLFALVNVILAFFSLFGIFFHNAVVTSTIFTPLARILFIFAGSIFSLGTIEYIRAIIIFSNLYKVFEKEDLKQDDLAEVEENWNKLILQAKVVTSIGFLFMLLSL</sequence>
<comment type="caution">
    <text evidence="2">The sequence shown here is derived from an EMBL/GenBank/DDBJ whole genome shotgun (WGS) entry which is preliminary data.</text>
</comment>
<evidence type="ECO:0000256" key="1">
    <source>
        <dbReference type="SAM" id="Phobius"/>
    </source>
</evidence>
<feature type="transmembrane region" description="Helical" evidence="1">
    <location>
        <begin position="57"/>
        <end position="84"/>
    </location>
</feature>
<dbReference type="EMBL" id="LAZR01050858">
    <property type="protein sequence ID" value="KKK86411.1"/>
    <property type="molecule type" value="Genomic_DNA"/>
</dbReference>
<feature type="transmembrane region" description="Helical" evidence="1">
    <location>
        <begin position="20"/>
        <end position="45"/>
    </location>
</feature>
<feature type="non-terminal residue" evidence="2">
    <location>
        <position position="126"/>
    </location>
</feature>
<dbReference type="AlphaFoldDB" id="A0A0F9BPX6"/>
<accession>A0A0F9BPX6</accession>